<protein>
    <recommendedName>
        <fullName evidence="1">DUF6593 domain-containing protein</fullName>
    </recommendedName>
</protein>
<comment type="caution">
    <text evidence="2">The sequence shown here is derived from an EMBL/GenBank/DDBJ whole genome shotgun (WGS) entry which is preliminary data.</text>
</comment>
<dbReference type="OrthoDB" id="3262488at2759"/>
<dbReference type="Pfam" id="PF20236">
    <property type="entry name" value="DUF6593"/>
    <property type="match status" value="1"/>
</dbReference>
<keyword evidence="3" id="KW-1185">Reference proteome</keyword>
<dbReference type="InterPro" id="IPR046528">
    <property type="entry name" value="DUF6593"/>
</dbReference>
<accession>A0A9Q5HUM3</accession>
<sequence>MGQSPSIPSEHARLIFSSNSLRNARIECDALGLHYQLSTPTEGIKNQRMTSITRWDPRQEKDVLIAEWERKFFGRDRIRMVSNNNNQLISEGYKSEDGFVVVHDLLQRTYGLPGGVRVNRTFTANNGRRYTWKARHTSLKLYEEGSQVPTAEYGGRYCLINKRKAHIRLAPGCDEILDYLVVTCVITERKRRDAKRRRRSNSGGGD</sequence>
<evidence type="ECO:0000313" key="2">
    <source>
        <dbReference type="EMBL" id="OCB86305.1"/>
    </source>
</evidence>
<gene>
    <name evidence="2" type="ORF">A7U60_g6617</name>
</gene>
<dbReference type="EMBL" id="LNZH02000203">
    <property type="protein sequence ID" value="OCB86305.1"/>
    <property type="molecule type" value="Genomic_DNA"/>
</dbReference>
<dbReference type="Proteomes" id="UP000757232">
    <property type="component" value="Unassembled WGS sequence"/>
</dbReference>
<dbReference type="AlphaFoldDB" id="A0A9Q5HUM3"/>
<name>A0A9Q5HUM3_SANBA</name>
<evidence type="ECO:0000259" key="1">
    <source>
        <dbReference type="Pfam" id="PF20236"/>
    </source>
</evidence>
<reference evidence="2" key="1">
    <citation type="submission" date="2016-06" db="EMBL/GenBank/DDBJ databases">
        <title>Draft Genome sequence of the fungus Inonotus baumii.</title>
        <authorList>
            <person name="Zhu H."/>
            <person name="Lin W."/>
        </authorList>
    </citation>
    <scope>NUCLEOTIDE SEQUENCE</scope>
    <source>
        <strain evidence="2">821</strain>
    </source>
</reference>
<organism evidence="2 3">
    <name type="scientific">Sanghuangporus baumii</name>
    <name type="common">Phellinus baumii</name>
    <dbReference type="NCBI Taxonomy" id="108892"/>
    <lineage>
        <taxon>Eukaryota</taxon>
        <taxon>Fungi</taxon>
        <taxon>Dikarya</taxon>
        <taxon>Basidiomycota</taxon>
        <taxon>Agaricomycotina</taxon>
        <taxon>Agaricomycetes</taxon>
        <taxon>Hymenochaetales</taxon>
        <taxon>Hymenochaetaceae</taxon>
        <taxon>Sanghuangporus</taxon>
    </lineage>
</organism>
<proteinExistence type="predicted"/>
<feature type="domain" description="DUF6593" evidence="1">
    <location>
        <begin position="19"/>
        <end position="193"/>
    </location>
</feature>
<evidence type="ECO:0000313" key="3">
    <source>
        <dbReference type="Proteomes" id="UP000757232"/>
    </source>
</evidence>